<name>A0AAW1VFR5_9CUCU</name>
<evidence type="ECO:0000313" key="1">
    <source>
        <dbReference type="EMBL" id="KAK9892359.1"/>
    </source>
</evidence>
<proteinExistence type="predicted"/>
<protein>
    <submittedName>
        <fullName evidence="1">Uncharacterized protein</fullName>
    </submittedName>
</protein>
<comment type="caution">
    <text evidence="1">The sequence shown here is derived from an EMBL/GenBank/DDBJ whole genome shotgun (WGS) entry which is preliminary data.</text>
</comment>
<organism evidence="1 2">
    <name type="scientific">Henosepilachna vigintioctopunctata</name>
    <dbReference type="NCBI Taxonomy" id="420089"/>
    <lineage>
        <taxon>Eukaryota</taxon>
        <taxon>Metazoa</taxon>
        <taxon>Ecdysozoa</taxon>
        <taxon>Arthropoda</taxon>
        <taxon>Hexapoda</taxon>
        <taxon>Insecta</taxon>
        <taxon>Pterygota</taxon>
        <taxon>Neoptera</taxon>
        <taxon>Endopterygota</taxon>
        <taxon>Coleoptera</taxon>
        <taxon>Polyphaga</taxon>
        <taxon>Cucujiformia</taxon>
        <taxon>Coccinelloidea</taxon>
        <taxon>Coccinellidae</taxon>
        <taxon>Epilachninae</taxon>
        <taxon>Epilachnini</taxon>
        <taxon>Henosepilachna</taxon>
    </lineage>
</organism>
<sequence length="138" mass="15599">MINHDSLYSKSDKAHYIVLIESNHFSIGKLHPMNIGKMLFQYKVEGVINIKGKSINWVGAEINSAQADNYFVENNEFNIIDYEITIPLMMTTCKGVVNDIGVNTVNVGTVEKKEQVKTTTQKRIARTRQSAYTVKNNS</sequence>
<evidence type="ECO:0000313" key="2">
    <source>
        <dbReference type="Proteomes" id="UP001431783"/>
    </source>
</evidence>
<accession>A0AAW1VFR5</accession>
<dbReference type="Proteomes" id="UP001431783">
    <property type="component" value="Unassembled WGS sequence"/>
</dbReference>
<dbReference type="EMBL" id="JARQZJ010000134">
    <property type="protein sequence ID" value="KAK9892359.1"/>
    <property type="molecule type" value="Genomic_DNA"/>
</dbReference>
<reference evidence="1 2" key="1">
    <citation type="submission" date="2023-03" db="EMBL/GenBank/DDBJ databases">
        <title>Genome insight into feeding habits of ladybird beetles.</title>
        <authorList>
            <person name="Li H.-S."/>
            <person name="Huang Y.-H."/>
            <person name="Pang H."/>
        </authorList>
    </citation>
    <scope>NUCLEOTIDE SEQUENCE [LARGE SCALE GENOMIC DNA]</scope>
    <source>
        <strain evidence="1">SYSU_2023b</strain>
        <tissue evidence="1">Whole body</tissue>
    </source>
</reference>
<keyword evidence="2" id="KW-1185">Reference proteome</keyword>
<dbReference type="AlphaFoldDB" id="A0AAW1VFR5"/>
<gene>
    <name evidence="1" type="ORF">WA026_019812</name>
</gene>